<organism evidence="1 2">
    <name type="scientific">Streptomyces chisholmiae</name>
    <dbReference type="NCBI Taxonomy" id="3075540"/>
    <lineage>
        <taxon>Bacteria</taxon>
        <taxon>Bacillati</taxon>
        <taxon>Actinomycetota</taxon>
        <taxon>Actinomycetes</taxon>
        <taxon>Kitasatosporales</taxon>
        <taxon>Streptomycetaceae</taxon>
        <taxon>Streptomyces</taxon>
    </lineage>
</organism>
<dbReference type="RefSeq" id="WP_311670320.1">
    <property type="nucleotide sequence ID" value="NZ_JAVREO010000025.1"/>
</dbReference>
<reference evidence="2" key="1">
    <citation type="submission" date="2023-07" db="EMBL/GenBank/DDBJ databases">
        <title>30 novel species of actinomycetes from the DSMZ collection.</title>
        <authorList>
            <person name="Nouioui I."/>
        </authorList>
    </citation>
    <scope>NUCLEOTIDE SEQUENCE [LARGE SCALE GENOMIC DNA]</scope>
    <source>
        <strain evidence="2">DSM 44915</strain>
    </source>
</reference>
<sequence length="137" mass="14576">MTRPEWMPTEAAGVDVLPAGQWWDAVRLPLGRGMDLVAAMGTSSGQAPAIRNLVTITLTWLVPVGSAAGWPGWPGWPGWVEIVTTGRRLAVPAAELVHEPWDGGPAVSWHSRPAGDALTDVSVLQAAVDRQMRGLIP</sequence>
<evidence type="ECO:0000313" key="1">
    <source>
        <dbReference type="EMBL" id="MDT0270240.1"/>
    </source>
</evidence>
<dbReference type="EMBL" id="JAVREO010000025">
    <property type="protein sequence ID" value="MDT0270240.1"/>
    <property type="molecule type" value="Genomic_DNA"/>
</dbReference>
<protein>
    <submittedName>
        <fullName evidence="1">Uncharacterized protein</fullName>
    </submittedName>
</protein>
<keyword evidence="2" id="KW-1185">Reference proteome</keyword>
<evidence type="ECO:0000313" key="2">
    <source>
        <dbReference type="Proteomes" id="UP001183410"/>
    </source>
</evidence>
<comment type="caution">
    <text evidence="1">The sequence shown here is derived from an EMBL/GenBank/DDBJ whole genome shotgun (WGS) entry which is preliminary data.</text>
</comment>
<name>A0ABU2JZ06_9ACTN</name>
<dbReference type="Proteomes" id="UP001183410">
    <property type="component" value="Unassembled WGS sequence"/>
</dbReference>
<proteinExistence type="predicted"/>
<accession>A0ABU2JZ06</accession>
<gene>
    <name evidence="1" type="ORF">RM844_28615</name>
</gene>